<dbReference type="SUPFAM" id="SSF81296">
    <property type="entry name" value="E set domains"/>
    <property type="match status" value="1"/>
</dbReference>
<dbReference type="EMBL" id="RSCE01000002">
    <property type="protein sequence ID" value="RSH85965.1"/>
    <property type="molecule type" value="Genomic_DNA"/>
</dbReference>
<feature type="transmembrane region" description="Helical" evidence="11">
    <location>
        <begin position="60"/>
        <end position="82"/>
    </location>
</feature>
<keyword evidence="14" id="KW-1185">Reference proteome</keyword>
<evidence type="ECO:0000256" key="5">
    <source>
        <dbReference type="ARBA" id="ARBA00022927"/>
    </source>
</evidence>
<evidence type="ECO:0000313" key="13">
    <source>
        <dbReference type="EMBL" id="RSH85965.1"/>
    </source>
</evidence>
<keyword evidence="6 11" id="KW-1133">Transmembrane helix</keyword>
<keyword evidence="9" id="KW-0175">Coiled coil</keyword>
<evidence type="ECO:0000256" key="1">
    <source>
        <dbReference type="ARBA" id="ARBA00004477"/>
    </source>
</evidence>
<comment type="subcellular location">
    <subcellularLocation>
        <location evidence="1">Endoplasmic reticulum membrane</location>
        <topology evidence="1">Multi-pass membrane protein</topology>
    </subcellularLocation>
</comment>
<comment type="caution">
    <text evidence="13">The sequence shown here is derived from an EMBL/GenBank/DDBJ whole genome shotgun (WGS) entry which is preliminary data.</text>
</comment>
<evidence type="ECO:0000313" key="14">
    <source>
        <dbReference type="Proteomes" id="UP000279236"/>
    </source>
</evidence>
<feature type="coiled-coil region" evidence="9">
    <location>
        <begin position="260"/>
        <end position="287"/>
    </location>
</feature>
<dbReference type="Pfam" id="PF02889">
    <property type="entry name" value="Sec63"/>
    <property type="match status" value="1"/>
</dbReference>
<dbReference type="SUPFAM" id="SSF46565">
    <property type="entry name" value="Chaperone J-domain"/>
    <property type="match status" value="1"/>
</dbReference>
<dbReference type="GO" id="GO:0031207">
    <property type="term" value="C:Sec62/Sec63 complex"/>
    <property type="evidence" value="ECO:0007669"/>
    <property type="project" value="TreeGrafter"/>
</dbReference>
<evidence type="ECO:0000256" key="6">
    <source>
        <dbReference type="ARBA" id="ARBA00022989"/>
    </source>
</evidence>
<evidence type="ECO:0000256" key="3">
    <source>
        <dbReference type="ARBA" id="ARBA00022692"/>
    </source>
</evidence>
<dbReference type="PANTHER" id="PTHR24075">
    <property type="entry name" value="SEC63 DOMAIN-CONTAINING"/>
    <property type="match status" value="1"/>
</dbReference>
<dbReference type="Pfam" id="PF00226">
    <property type="entry name" value="DnaJ"/>
    <property type="match status" value="1"/>
</dbReference>
<evidence type="ECO:0000256" key="7">
    <source>
        <dbReference type="ARBA" id="ARBA00023136"/>
    </source>
</evidence>
<dbReference type="GO" id="GO:0006620">
    <property type="term" value="P:post-translational protein targeting to endoplasmic reticulum membrane"/>
    <property type="evidence" value="ECO:0007669"/>
    <property type="project" value="TreeGrafter"/>
</dbReference>
<dbReference type="InterPro" id="IPR001623">
    <property type="entry name" value="DnaJ_domain"/>
</dbReference>
<dbReference type="Proteomes" id="UP000279236">
    <property type="component" value="Unassembled WGS sequence"/>
</dbReference>
<dbReference type="InterPro" id="IPR014756">
    <property type="entry name" value="Ig_E-set"/>
</dbReference>
<keyword evidence="8" id="KW-0143">Chaperone</keyword>
<dbReference type="GeneID" id="39588695"/>
<dbReference type="OrthoDB" id="1734229at2759"/>
<dbReference type="GO" id="GO:0003723">
    <property type="term" value="F:RNA binding"/>
    <property type="evidence" value="ECO:0007669"/>
    <property type="project" value="TreeGrafter"/>
</dbReference>
<dbReference type="AlphaFoldDB" id="A0A427Y4H1"/>
<dbReference type="RefSeq" id="XP_028478750.1">
    <property type="nucleotide sequence ID" value="XM_028619778.1"/>
</dbReference>
<evidence type="ECO:0000259" key="12">
    <source>
        <dbReference type="PROSITE" id="PS50076"/>
    </source>
</evidence>
<evidence type="ECO:0000256" key="2">
    <source>
        <dbReference type="ARBA" id="ARBA00022448"/>
    </source>
</evidence>
<dbReference type="FunFam" id="1.10.287.110:FF:000039">
    <property type="entry name" value="Protein translocation complex component (Npl1)"/>
    <property type="match status" value="1"/>
</dbReference>
<organism evidence="13 14">
    <name type="scientific">Apiotrichum porosum</name>
    <dbReference type="NCBI Taxonomy" id="105984"/>
    <lineage>
        <taxon>Eukaryota</taxon>
        <taxon>Fungi</taxon>
        <taxon>Dikarya</taxon>
        <taxon>Basidiomycota</taxon>
        <taxon>Agaricomycotina</taxon>
        <taxon>Tremellomycetes</taxon>
        <taxon>Trichosporonales</taxon>
        <taxon>Trichosporonaceae</taxon>
        <taxon>Apiotrichum</taxon>
    </lineage>
</organism>
<evidence type="ECO:0000256" key="4">
    <source>
        <dbReference type="ARBA" id="ARBA00022824"/>
    </source>
</evidence>
<protein>
    <submittedName>
        <fullName evidence="13">Secretory subunit</fullName>
    </submittedName>
</protein>
<dbReference type="Gene3D" id="1.10.287.110">
    <property type="entry name" value="DnaJ domain"/>
    <property type="match status" value="1"/>
</dbReference>
<dbReference type="PRINTS" id="PR00625">
    <property type="entry name" value="JDOMAIN"/>
</dbReference>
<dbReference type="Gene3D" id="2.60.40.150">
    <property type="entry name" value="C2 domain"/>
    <property type="match status" value="1"/>
</dbReference>
<dbReference type="STRING" id="105984.A0A427Y4H1"/>
<feature type="region of interest" description="Disordered" evidence="10">
    <location>
        <begin position="619"/>
        <end position="690"/>
    </location>
</feature>
<sequence length="690" mass="76379">MAPGISYDDSGALASYFAASCLALILIPVTVATLRPAQSECRANNGRKRRLRRAAHNSRLAKRMVPLLLFWGLFAWIAYGLYSAGAPPELKVYDPREILGISSSATEKQIKKHYRKLSLQYHPDKIKLGVNETMEEAESKFIEITKAYKSLTDETIRENLEKYGNPDGPQQREDKIAIPKWVVEGKSSAWVLAAYGIVLGLGIPFIVGRWWFRQRRLTRDGILNGTAEIFFHSLRQDIDFLSIISLLASALEFESVLATKKVSKKQRKERQARIEELEKVLEEKRVALNIDESPTMRKDSRVIVTTAVARRARALLWAHLLRVKLEPELEREQLEVLRVTPPLIQGLSNIALGFTWLDTSLLCLKLQSALVQAIPIGASPLAQFPDISLEEAQDMEILTNSEGRLWLEKWVRRDVDGLAEAKKVAKTWPRLDITSTEFKVVGEKVVTPGSIVSLIVKARYVYPTTPISSATNGGAAREESVEVVEGSVEAADGEAKVEEVNEKSPIPSRSASPKVKSVITPAKPSKPTGYIHAPHWPANRAPSFQVMLGDSKLDKVIVPPTRFTDIPMPNADGTPAEPKEFTIQLPAPPQPNLYSFVAYLTSDALVGADVSRPIMLKVEPVADEEDSDDDISDPEEDSLAGQMALMRGGKVKASDVYGDDDSEYETDTSSDEDTPRAGRAINEDTDSDSD</sequence>
<evidence type="ECO:0000256" key="8">
    <source>
        <dbReference type="ARBA" id="ARBA00023186"/>
    </source>
</evidence>
<proteinExistence type="predicted"/>
<feature type="region of interest" description="Disordered" evidence="10">
    <location>
        <begin position="498"/>
        <end position="529"/>
    </location>
</feature>
<dbReference type="PROSITE" id="PS50076">
    <property type="entry name" value="DNAJ_2"/>
    <property type="match status" value="1"/>
</dbReference>
<feature type="compositionally biased region" description="Acidic residues" evidence="10">
    <location>
        <begin position="621"/>
        <end position="638"/>
    </location>
</feature>
<dbReference type="InterPro" id="IPR004179">
    <property type="entry name" value="Sec63-dom"/>
</dbReference>
<feature type="transmembrane region" description="Helical" evidence="11">
    <location>
        <begin position="12"/>
        <end position="34"/>
    </location>
</feature>
<feature type="domain" description="J" evidence="12">
    <location>
        <begin position="94"/>
        <end position="164"/>
    </location>
</feature>
<keyword evidence="4" id="KW-0256">Endoplasmic reticulum</keyword>
<dbReference type="GO" id="GO:0008320">
    <property type="term" value="F:protein transmembrane transporter activity"/>
    <property type="evidence" value="ECO:0007669"/>
    <property type="project" value="TreeGrafter"/>
</dbReference>
<gene>
    <name evidence="13" type="primary">SEC63</name>
    <name evidence="13" type="ORF">EHS24_004152</name>
</gene>
<dbReference type="SMART" id="SM00271">
    <property type="entry name" value="DnaJ"/>
    <property type="match status" value="1"/>
</dbReference>
<evidence type="ECO:0000256" key="9">
    <source>
        <dbReference type="SAM" id="Coils"/>
    </source>
</evidence>
<dbReference type="InterPro" id="IPR036869">
    <property type="entry name" value="J_dom_sf"/>
</dbReference>
<keyword evidence="2" id="KW-0813">Transport</keyword>
<dbReference type="InterPro" id="IPR035892">
    <property type="entry name" value="C2_domain_sf"/>
</dbReference>
<dbReference type="SMART" id="SM00973">
    <property type="entry name" value="Sec63"/>
    <property type="match status" value="1"/>
</dbReference>
<evidence type="ECO:0000256" key="10">
    <source>
        <dbReference type="SAM" id="MobiDB-lite"/>
    </source>
</evidence>
<accession>A0A427Y4H1</accession>
<dbReference type="GO" id="GO:0006614">
    <property type="term" value="P:SRP-dependent cotranslational protein targeting to membrane"/>
    <property type="evidence" value="ECO:0007669"/>
    <property type="project" value="TreeGrafter"/>
</dbReference>
<evidence type="ECO:0000256" key="11">
    <source>
        <dbReference type="SAM" id="Phobius"/>
    </source>
</evidence>
<keyword evidence="7 11" id="KW-0472">Membrane</keyword>
<keyword evidence="5" id="KW-0653">Protein transport</keyword>
<name>A0A427Y4H1_9TREE</name>
<dbReference type="CDD" id="cd06257">
    <property type="entry name" value="DnaJ"/>
    <property type="match status" value="1"/>
</dbReference>
<feature type="compositionally biased region" description="Acidic residues" evidence="10">
    <location>
        <begin position="657"/>
        <end position="672"/>
    </location>
</feature>
<dbReference type="Gene3D" id="1.10.3380.10">
    <property type="entry name" value="Sec63 N-terminal domain-like domain"/>
    <property type="match status" value="1"/>
</dbReference>
<feature type="transmembrane region" description="Helical" evidence="11">
    <location>
        <begin position="189"/>
        <end position="212"/>
    </location>
</feature>
<dbReference type="SUPFAM" id="SSF158702">
    <property type="entry name" value="Sec63 N-terminal domain-like"/>
    <property type="match status" value="1"/>
</dbReference>
<keyword evidence="3 11" id="KW-0812">Transmembrane</keyword>
<reference evidence="13 14" key="1">
    <citation type="submission" date="2018-11" db="EMBL/GenBank/DDBJ databases">
        <title>Genome sequence of Apiotrichum porosum DSM 27194.</title>
        <authorList>
            <person name="Aliyu H."/>
            <person name="Gorte O."/>
            <person name="Ochsenreither K."/>
        </authorList>
    </citation>
    <scope>NUCLEOTIDE SEQUENCE [LARGE SCALE GENOMIC DNA]</scope>
    <source>
        <strain evidence="13 14">DSM 27194</strain>
    </source>
</reference>
<dbReference type="PANTHER" id="PTHR24075:SF0">
    <property type="entry name" value="TRANSLOCATION PROTEIN SEC63 HOMOLOG"/>
    <property type="match status" value="1"/>
</dbReference>